<comment type="caution">
    <text evidence="2">The sequence shown here is derived from an EMBL/GenBank/DDBJ whole genome shotgun (WGS) entry which is preliminary data.</text>
</comment>
<dbReference type="EMBL" id="JBHMAA010000004">
    <property type="protein sequence ID" value="MFB9947794.1"/>
    <property type="molecule type" value="Genomic_DNA"/>
</dbReference>
<protein>
    <recommendedName>
        <fullName evidence="4">DUF4168 domain-containing protein</fullName>
    </recommendedName>
</protein>
<feature type="signal peptide" evidence="1">
    <location>
        <begin position="1"/>
        <end position="24"/>
    </location>
</feature>
<evidence type="ECO:0000313" key="2">
    <source>
        <dbReference type="EMBL" id="MFB9947794.1"/>
    </source>
</evidence>
<reference evidence="2 3" key="1">
    <citation type="submission" date="2024-09" db="EMBL/GenBank/DDBJ databases">
        <authorList>
            <person name="Sun Q."/>
            <person name="Mori K."/>
        </authorList>
    </citation>
    <scope>NUCLEOTIDE SEQUENCE [LARGE SCALE GENOMIC DNA]</scope>
    <source>
        <strain evidence="2 3">TBRC 4938</strain>
    </source>
</reference>
<keyword evidence="3" id="KW-1185">Reference proteome</keyword>
<name>A0ABV6AAZ2_9HYPH</name>
<proteinExistence type="predicted"/>
<organism evidence="2 3">
    <name type="scientific">Rhizobium puerariae</name>
    <dbReference type="NCBI Taxonomy" id="1585791"/>
    <lineage>
        <taxon>Bacteria</taxon>
        <taxon>Pseudomonadati</taxon>
        <taxon>Pseudomonadota</taxon>
        <taxon>Alphaproteobacteria</taxon>
        <taxon>Hyphomicrobiales</taxon>
        <taxon>Rhizobiaceae</taxon>
        <taxon>Rhizobium/Agrobacterium group</taxon>
        <taxon>Rhizobium</taxon>
    </lineage>
</organism>
<sequence length="151" mass="16306">MRRFIKTTTLSALLLSIVAGGALAASGAASDSTSGDYYEGIDPHATSPAPAPMMMPSAVSAPSGIHRVVAEGPRLRHVLAELRTDDRRIGADRREGKMTATASNSVRREEADIRAQAIAVADRHDGVIPNRNYHRIVQEMHKLNQDIVRLS</sequence>
<evidence type="ECO:0000256" key="1">
    <source>
        <dbReference type="SAM" id="SignalP"/>
    </source>
</evidence>
<keyword evidence="1" id="KW-0732">Signal</keyword>
<evidence type="ECO:0008006" key="4">
    <source>
        <dbReference type="Google" id="ProtNLM"/>
    </source>
</evidence>
<dbReference type="RefSeq" id="WP_377255938.1">
    <property type="nucleotide sequence ID" value="NZ_JBHMAA010000004.1"/>
</dbReference>
<feature type="chain" id="PRO_5046162205" description="DUF4168 domain-containing protein" evidence="1">
    <location>
        <begin position="25"/>
        <end position="151"/>
    </location>
</feature>
<dbReference type="Proteomes" id="UP001589692">
    <property type="component" value="Unassembled WGS sequence"/>
</dbReference>
<evidence type="ECO:0000313" key="3">
    <source>
        <dbReference type="Proteomes" id="UP001589692"/>
    </source>
</evidence>
<gene>
    <name evidence="2" type="ORF">ACFFP0_02990</name>
</gene>
<accession>A0ABV6AAZ2</accession>